<dbReference type="Gene3D" id="3.10.450.50">
    <property type="match status" value="1"/>
</dbReference>
<dbReference type="Proteomes" id="UP000077868">
    <property type="component" value="Chromosome"/>
</dbReference>
<gene>
    <name evidence="2" type="primary">baiE_1</name>
    <name evidence="2" type="ORF">I601_0865</name>
</gene>
<dbReference type="OrthoDB" id="4571298at2"/>
<keyword evidence="2" id="KW-0456">Lyase</keyword>
<sequence>MTPTLEQRIARLEAIEAIKVLKHRYLRACDHKDPEGFRAAFVARGAVVDYGPKIGRFEDADGVTEVYRRMALQRREGAYVVLDMHHGLHPDIEVLSGTEARGRWTLRFRQVTLADRMERVSTIEYDDRYVVEDGAWRISSCHVRTLWTLATPLAEGADITETLS</sequence>
<protein>
    <submittedName>
        <fullName evidence="2">Bile acid 7-alpha dehydratase</fullName>
        <ecNumber evidence="2">4.2.1.106</ecNumber>
    </submittedName>
</protein>
<dbReference type="EMBL" id="CP015079">
    <property type="protein sequence ID" value="ANH37309.1"/>
    <property type="molecule type" value="Genomic_DNA"/>
</dbReference>
<reference evidence="2 3" key="1">
    <citation type="submission" date="2016-03" db="EMBL/GenBank/DDBJ databases">
        <title>Complete genome sequence of a soil Actinobacterium, Nocardioides dokdonensis FR1436.</title>
        <authorList>
            <person name="Kwon S.-K."/>
            <person name="Kim K."/>
            <person name="Kim J.F."/>
        </authorList>
    </citation>
    <scope>NUCLEOTIDE SEQUENCE [LARGE SCALE GENOMIC DNA]</scope>
    <source>
        <strain evidence="2 3">FR1436</strain>
    </source>
</reference>
<feature type="domain" description="SnoaL-like" evidence="1">
    <location>
        <begin position="11"/>
        <end position="141"/>
    </location>
</feature>
<name>A0A1A9GG49_9ACTN</name>
<dbReference type="SUPFAM" id="SSF54427">
    <property type="entry name" value="NTF2-like"/>
    <property type="match status" value="1"/>
</dbReference>
<evidence type="ECO:0000313" key="2">
    <source>
        <dbReference type="EMBL" id="ANH37309.1"/>
    </source>
</evidence>
<dbReference type="PATRIC" id="fig|1300347.3.peg.864"/>
<dbReference type="GO" id="GO:0033988">
    <property type="term" value="F:bile-acid 7alpha-dehydratase activity"/>
    <property type="evidence" value="ECO:0007669"/>
    <property type="project" value="UniProtKB-EC"/>
</dbReference>
<dbReference type="AlphaFoldDB" id="A0A1A9GG49"/>
<dbReference type="STRING" id="1300347.I601_0865"/>
<dbReference type="Pfam" id="PF13577">
    <property type="entry name" value="SnoaL_4"/>
    <property type="match status" value="1"/>
</dbReference>
<proteinExistence type="predicted"/>
<evidence type="ECO:0000259" key="1">
    <source>
        <dbReference type="Pfam" id="PF13577"/>
    </source>
</evidence>
<evidence type="ECO:0000313" key="3">
    <source>
        <dbReference type="Proteomes" id="UP000077868"/>
    </source>
</evidence>
<dbReference type="RefSeq" id="WP_068106831.1">
    <property type="nucleotide sequence ID" value="NZ_CP015079.1"/>
</dbReference>
<dbReference type="InterPro" id="IPR032710">
    <property type="entry name" value="NTF2-like_dom_sf"/>
</dbReference>
<dbReference type="InterPro" id="IPR037401">
    <property type="entry name" value="SnoaL-like"/>
</dbReference>
<dbReference type="EC" id="4.2.1.106" evidence="2"/>
<keyword evidence="3" id="KW-1185">Reference proteome</keyword>
<organism evidence="2 3">
    <name type="scientific">Nocardioides dokdonensis FR1436</name>
    <dbReference type="NCBI Taxonomy" id="1300347"/>
    <lineage>
        <taxon>Bacteria</taxon>
        <taxon>Bacillati</taxon>
        <taxon>Actinomycetota</taxon>
        <taxon>Actinomycetes</taxon>
        <taxon>Propionibacteriales</taxon>
        <taxon>Nocardioidaceae</taxon>
        <taxon>Nocardioides</taxon>
    </lineage>
</organism>
<accession>A0A1A9GG49</accession>
<dbReference type="KEGG" id="ndk:I601_0865"/>